<dbReference type="EMBL" id="LT594630">
    <property type="protein sequence ID" value="SCN12864.1"/>
    <property type="molecule type" value="Genomic_DNA"/>
</dbReference>
<name>A0A1D3PC53_PLAMA</name>
<dbReference type="SUPFAM" id="SSF64484">
    <property type="entry name" value="beta and beta-prime subunits of DNA dependent RNA-polymerase"/>
    <property type="match status" value="1"/>
</dbReference>
<dbReference type="FunFam" id="2.40.270.10:FF:000006">
    <property type="entry name" value="DNA-directed RNA polymerase subunit beta"/>
    <property type="match status" value="1"/>
</dbReference>
<evidence type="ECO:0000256" key="12">
    <source>
        <dbReference type="ARBA" id="ARBA00026088"/>
    </source>
</evidence>
<dbReference type="OrthoDB" id="10248617at2759"/>
<dbReference type="GO" id="GO:0003677">
    <property type="term" value="F:DNA binding"/>
    <property type="evidence" value="ECO:0007669"/>
    <property type="project" value="InterPro"/>
</dbReference>
<dbReference type="InterPro" id="IPR014724">
    <property type="entry name" value="RNA_pol_RPB2_OB-fold"/>
</dbReference>
<evidence type="ECO:0000256" key="9">
    <source>
        <dbReference type="ARBA" id="ARBA00022695"/>
    </source>
</evidence>
<evidence type="ECO:0000256" key="4">
    <source>
        <dbReference type="ARBA" id="ARBA00012418"/>
    </source>
</evidence>
<keyword evidence="6 13" id="KW-0240">DNA-directed RNA polymerase</keyword>
<evidence type="ECO:0000256" key="2">
    <source>
        <dbReference type="ARBA" id="ARBA00004467"/>
    </source>
</evidence>
<dbReference type="GeneID" id="39868967"/>
<feature type="region of interest" description="Disordered" evidence="14">
    <location>
        <begin position="1105"/>
        <end position="1130"/>
    </location>
</feature>
<dbReference type="Gene3D" id="2.40.50.150">
    <property type="match status" value="1"/>
</dbReference>
<dbReference type="Gene3D" id="3.90.1110.10">
    <property type="entry name" value="RNA polymerase Rpb2, domain 2"/>
    <property type="match status" value="1"/>
</dbReference>
<dbReference type="InterPro" id="IPR007120">
    <property type="entry name" value="DNA-dir_RNAP_su2_dom"/>
</dbReference>
<comment type="catalytic activity">
    <reaction evidence="13">
        <text>RNA(n) + a ribonucleoside 5'-triphosphate = RNA(n+1) + diphosphate</text>
        <dbReference type="Rhea" id="RHEA:21248"/>
        <dbReference type="Rhea" id="RHEA-COMP:14527"/>
        <dbReference type="Rhea" id="RHEA-COMP:17342"/>
        <dbReference type="ChEBI" id="CHEBI:33019"/>
        <dbReference type="ChEBI" id="CHEBI:61557"/>
        <dbReference type="ChEBI" id="CHEBI:140395"/>
        <dbReference type="EC" id="2.7.7.6"/>
    </reaction>
</comment>
<feature type="domain" description="RNA polymerase beta subunit protrusion" evidence="17">
    <location>
        <begin position="90"/>
        <end position="434"/>
    </location>
</feature>
<dbReference type="OMA" id="FFGVVHY"/>
<keyword evidence="20" id="KW-1185">Reference proteome</keyword>
<dbReference type="GO" id="GO:0000428">
    <property type="term" value="C:DNA-directed RNA polymerase complex"/>
    <property type="evidence" value="ECO:0007669"/>
    <property type="project" value="UniProtKB-KW"/>
</dbReference>
<evidence type="ECO:0000313" key="19">
    <source>
        <dbReference type="EMBL" id="SCN12864.1"/>
    </source>
</evidence>
<feature type="compositionally biased region" description="Polar residues" evidence="14">
    <location>
        <begin position="20"/>
        <end position="36"/>
    </location>
</feature>
<dbReference type="FunFam" id="2.40.270.10:FF:000012">
    <property type="entry name" value="DNA-directed RNA polymerase subunit beta"/>
    <property type="match status" value="1"/>
</dbReference>
<dbReference type="GO" id="GO:0006351">
    <property type="term" value="P:DNA-templated transcription"/>
    <property type="evidence" value="ECO:0007669"/>
    <property type="project" value="InterPro"/>
</dbReference>
<feature type="domain" description="RNA polymerase Rpb2" evidence="18">
    <location>
        <begin position="601"/>
        <end position="665"/>
    </location>
</feature>
<dbReference type="RefSeq" id="XP_028861761.1">
    <property type="nucleotide sequence ID" value="XM_029005142.1"/>
</dbReference>
<dbReference type="Pfam" id="PF00562">
    <property type="entry name" value="RNA_pol_Rpb2_6"/>
    <property type="match status" value="2"/>
</dbReference>
<keyword evidence="9 13" id="KW-0548">Nucleotidyltransferase</keyword>
<dbReference type="KEGG" id="pmal:PMUG01_09043900"/>
<comment type="subcellular location">
    <subcellularLocation>
        <location evidence="2">Plastid</location>
        <location evidence="2">Apicoplast</location>
    </subcellularLocation>
</comment>
<feature type="domain" description="RNA polymerase Rpb2" evidence="16">
    <location>
        <begin position="1459"/>
        <end position="1564"/>
    </location>
</feature>
<dbReference type="VEuPathDB" id="PlasmoDB:PmUG01_09043900"/>
<feature type="region of interest" description="Disordered" evidence="14">
    <location>
        <begin position="1"/>
        <end position="36"/>
    </location>
</feature>
<dbReference type="Gene3D" id="2.40.270.10">
    <property type="entry name" value="DNA-directed RNA polymerase, subunit 2, domain 6"/>
    <property type="match status" value="2"/>
</dbReference>
<dbReference type="InterPro" id="IPR007121">
    <property type="entry name" value="RNA_pol_bsu_CS"/>
</dbReference>
<comment type="function">
    <text evidence="1 13">DNA-dependent RNA polymerase catalyzes the transcription of DNA into RNA using the four ribonucleoside triphosphates as substrates.</text>
</comment>
<dbReference type="GO" id="GO:0020011">
    <property type="term" value="C:apicoplast"/>
    <property type="evidence" value="ECO:0007669"/>
    <property type="project" value="UniProtKB-SubCell"/>
</dbReference>
<comment type="subunit">
    <text evidence="12">In plastids the minimal PEP RNA polymerase catalytic core is composed of four subunits: alpha, beta, beta', and beta''. When a (nuclear-encoded) sigma factor is associated with the core the holoenzyme is formed, which can initiate transcription.</text>
</comment>
<dbReference type="Gene3D" id="3.90.1800.10">
    <property type="entry name" value="RNA polymerase alpha subunit dimerisation domain"/>
    <property type="match status" value="1"/>
</dbReference>
<sequence length="1574" mass="180883">MIQNTFTFRSQNGDKKISSHIGNKSNNGSNKLMSISENKEEKDSLKKFNLKITEEEIKLHVKIIESLYPHMKLKVHKIINGSYNIFTKFLLQSHIDDFNSFINVYVKNMPDTLPVLEFSPQVNMYTKMDINKKAYDTVKFYISEIKVKNPVIKSESGESRNDYPYLCKLSNRTYEGEILIKINKQYKDEIVSYTASVGNMPIMVLSNICNLNNLSKKELVKKGEDENLLGGVFIISGRLKIIRFVINGKYNTILLGTDRIVHINCLLSDNSNMTNFLTYSRYNSVVFCFRYQNTPSSIPFHILLILLSPIKKKCYIFNKLKIGVQNENAKRYIEEYVNSIFLKNDINEKEIFDKYNVSFLGKTCYMKRGLFKINSVTFEKKGKNILKYCILPHILNNSEKFETVCVMFKTLVLSKFKLISPINRDSLESQGVTTCSNLLSNIMKEQIIVCLCRFYHHYSRSFYKHLEKRYETFKGIVKNIYYRYTEMVKNEISEGHLNQIPLGNNYSDRGEAFLTQQESVENFGQRNDSLKKLKLIFISEKEKLFTGVNNYLKELFNDNAMFLDCVRHLTDIGKCILYFFKTGNIISDKIPYQQTSGWVVLADEINNLRLITNFRSIHRGTFFQDVKVLSPRRLLGESWGFICPVHTPDGTPCGLLNHLTQYCYVHNLASNEPHKFYIKLYLKKIGIDVNLDDTSGIQTIYEEQTIPIIVDSVPITYIRQDDFKRTIYKLKYAKNHNLYNMKSYFEINAYLNESTLMNAININTHTGRLIRPLYNLKIKCIEFISPSYQPYVSIAINYEDIKRNNLSRKLLKRKEKLVNSRKCGYKKLTLKQQYLFYNNKKRISASNRKTLEEGNEQRVRQLDSSRVNKELLAVLDDKARDRSSSTRSGSSSTHSSSRGGSCSHGSGRGAFYVSSSDYETTSNDSDVSSERNGDNISSTTYIDSDENMNIDIYEQIPQKFEYMELKETSFLSFLASLTPFSDHNQSPRNIYQCQMLKQTMGIQSLNMLYTVTNKIYRMITPQLPLVVTRDYELYGVDNYPSGTNAVVAILSYTGYDMEDALIINKGSAERGIFRTHIYKTELIDLQKEGEAAQLQLGNNIRYLSSNTNGNNPSSNSVEAKNNNINNNNSAKAVNTNYTYEQKGKMLNKDGLPFVAQKISEGDAFYSYINRKNEITTYEMFKSSGEYFVDFVSNSNYKSGQVAVVRLRTTRPPLVGDKFASRHGQKGVVSRLFPHEDMPFSESGIVPDVIFNPHGIPSRMTVGMLIESICGKAASIYGKRIDATPFRKYPQQRSFNNEWIDNCGVKGFLEKKKKEEEKEVKGVVEKSEEKNWLAGAHDENETEDISAENNYEQKKNKINNNSNSNSSRRDGRSSGNNSRVAYDEKIDYFAKLLLNKGYDYYGTELLYSGIYGIPLQAHIFFGVIYYQRLRHMAFDKAQVRRTGPVCHLTHQPVKGKKKHGGIRLGEMERDGLISHGCSFLINERFLLNSDGHECFVCPKCGLILSPIMQFNSNGQISKGRHIGGDAKLAICKSCKVSCKIIYIPYVLRYLLNELICLNVTIRLNLKSVESMFNMK</sequence>
<feature type="domain" description="DNA-directed RNA polymerase subunit 2 hybrid-binding" evidence="15">
    <location>
        <begin position="1381"/>
        <end position="1457"/>
    </location>
</feature>
<dbReference type="Pfam" id="PF04560">
    <property type="entry name" value="RNA_pol_Rpb2_7"/>
    <property type="match status" value="1"/>
</dbReference>
<keyword evidence="11 13" id="KW-0804">Transcription</keyword>
<proteinExistence type="inferred from homology"/>
<evidence type="ECO:0000256" key="7">
    <source>
        <dbReference type="ARBA" id="ARBA00022640"/>
    </source>
</evidence>
<dbReference type="CDD" id="cd00653">
    <property type="entry name" value="RNA_pol_B_RPB2"/>
    <property type="match status" value="1"/>
</dbReference>
<comment type="similarity">
    <text evidence="3 13">Belongs to the RNA polymerase beta chain family.</text>
</comment>
<protein>
    <recommendedName>
        <fullName evidence="5 13">DNA-directed RNA polymerase subunit beta</fullName>
        <ecNumber evidence="4 13">2.7.7.6</ecNumber>
    </recommendedName>
</protein>
<dbReference type="InterPro" id="IPR015712">
    <property type="entry name" value="DNA-dir_RNA_pol_su2"/>
</dbReference>
<dbReference type="Proteomes" id="UP000219813">
    <property type="component" value="Chromosome 9"/>
</dbReference>
<dbReference type="InterPro" id="IPR037033">
    <property type="entry name" value="DNA-dir_RNAP_su2_hyb_sf"/>
</dbReference>
<evidence type="ECO:0000256" key="13">
    <source>
        <dbReference type="RuleBase" id="RU363031"/>
    </source>
</evidence>
<dbReference type="Pfam" id="PF04563">
    <property type="entry name" value="RNA_pol_Rpb2_1"/>
    <property type="match status" value="1"/>
</dbReference>
<keyword evidence="8 13" id="KW-0808">Transferase</keyword>
<dbReference type="Pfam" id="PF04565">
    <property type="entry name" value="RNA_pol_Rpb2_3"/>
    <property type="match status" value="1"/>
</dbReference>
<evidence type="ECO:0000256" key="8">
    <source>
        <dbReference type="ARBA" id="ARBA00022679"/>
    </source>
</evidence>
<evidence type="ECO:0000313" key="20">
    <source>
        <dbReference type="Proteomes" id="UP000219813"/>
    </source>
</evidence>
<evidence type="ECO:0000259" key="15">
    <source>
        <dbReference type="Pfam" id="PF00562"/>
    </source>
</evidence>
<dbReference type="PROSITE" id="PS01166">
    <property type="entry name" value="RNA_POL_BETA"/>
    <property type="match status" value="1"/>
</dbReference>
<dbReference type="GO" id="GO:0032549">
    <property type="term" value="F:ribonucleoside binding"/>
    <property type="evidence" value="ECO:0007669"/>
    <property type="project" value="InterPro"/>
</dbReference>
<evidence type="ECO:0000256" key="11">
    <source>
        <dbReference type="ARBA" id="ARBA00023163"/>
    </source>
</evidence>
<evidence type="ECO:0000259" key="18">
    <source>
        <dbReference type="Pfam" id="PF04565"/>
    </source>
</evidence>
<gene>
    <name evidence="19" type="primary">RPA2</name>
    <name evidence="19" type="ORF">PMUG01_09043900</name>
</gene>
<evidence type="ECO:0000256" key="10">
    <source>
        <dbReference type="ARBA" id="ARBA00022887"/>
    </source>
</evidence>
<organism evidence="19 20">
    <name type="scientific">Plasmodium malariae</name>
    <dbReference type="NCBI Taxonomy" id="5858"/>
    <lineage>
        <taxon>Eukaryota</taxon>
        <taxon>Sar</taxon>
        <taxon>Alveolata</taxon>
        <taxon>Apicomplexa</taxon>
        <taxon>Aconoidasida</taxon>
        <taxon>Haemosporida</taxon>
        <taxon>Plasmodiidae</taxon>
        <taxon>Plasmodium</taxon>
        <taxon>Plasmodium (Plasmodium)</taxon>
    </lineage>
</organism>
<feature type="compositionally biased region" description="Polar residues" evidence="14">
    <location>
        <begin position="913"/>
        <end position="926"/>
    </location>
</feature>
<feature type="compositionally biased region" description="Low complexity" evidence="14">
    <location>
        <begin position="885"/>
        <end position="905"/>
    </location>
</feature>
<evidence type="ECO:0000256" key="14">
    <source>
        <dbReference type="SAM" id="MobiDB-lite"/>
    </source>
</evidence>
<dbReference type="PANTHER" id="PTHR20856">
    <property type="entry name" value="DNA-DIRECTED RNA POLYMERASE I SUBUNIT 2"/>
    <property type="match status" value="1"/>
</dbReference>
<feature type="region of interest" description="Disordered" evidence="14">
    <location>
        <begin position="877"/>
        <end position="941"/>
    </location>
</feature>
<keyword evidence="7" id="KW-0934">Plastid</keyword>
<feature type="domain" description="DNA-directed RNA polymerase subunit 2 hybrid-binding" evidence="15">
    <location>
        <begin position="975"/>
        <end position="1296"/>
    </location>
</feature>
<dbReference type="EC" id="2.7.7.6" evidence="4 13"/>
<evidence type="ECO:0000259" key="17">
    <source>
        <dbReference type="Pfam" id="PF04563"/>
    </source>
</evidence>
<accession>A0A1D3PC53</accession>
<dbReference type="InterPro" id="IPR037034">
    <property type="entry name" value="RNA_pol_Rpb2_2_sf"/>
</dbReference>
<dbReference type="Gene3D" id="3.90.1100.10">
    <property type="match status" value="1"/>
</dbReference>
<evidence type="ECO:0000256" key="3">
    <source>
        <dbReference type="ARBA" id="ARBA00006835"/>
    </source>
</evidence>
<feature type="region of interest" description="Disordered" evidence="14">
    <location>
        <begin position="1330"/>
        <end position="1377"/>
    </location>
</feature>
<feature type="compositionally biased region" description="Polar residues" evidence="14">
    <location>
        <begin position="1"/>
        <end position="11"/>
    </location>
</feature>
<reference evidence="19 20" key="1">
    <citation type="submission" date="2016-06" db="EMBL/GenBank/DDBJ databases">
        <authorList>
            <consortium name="Pathogen Informatics"/>
        </authorList>
    </citation>
    <scope>NUCLEOTIDE SEQUENCE [LARGE SCALE GENOMIC DNA]</scope>
</reference>
<evidence type="ECO:0000256" key="6">
    <source>
        <dbReference type="ARBA" id="ARBA00022478"/>
    </source>
</evidence>
<dbReference type="GO" id="GO:0003899">
    <property type="term" value="F:DNA-directed RNA polymerase activity"/>
    <property type="evidence" value="ECO:0007669"/>
    <property type="project" value="UniProtKB-EC"/>
</dbReference>
<evidence type="ECO:0000256" key="5">
    <source>
        <dbReference type="ARBA" id="ARBA00021955"/>
    </source>
</evidence>
<dbReference type="InterPro" id="IPR007645">
    <property type="entry name" value="RNA_pol_Rpb2_3"/>
</dbReference>
<keyword evidence="10" id="KW-0933">Apicoplast</keyword>
<evidence type="ECO:0000259" key="16">
    <source>
        <dbReference type="Pfam" id="PF04560"/>
    </source>
</evidence>
<evidence type="ECO:0000256" key="1">
    <source>
        <dbReference type="ARBA" id="ARBA00004026"/>
    </source>
</evidence>
<dbReference type="InterPro" id="IPR007644">
    <property type="entry name" value="RNA_pol_bsu_protrusion"/>
</dbReference>
<dbReference type="InterPro" id="IPR007641">
    <property type="entry name" value="RNA_pol_Rpb2_7"/>
</dbReference>